<sequence>MKALQKQLRQNGGFLVVLISLEMRLIRQSADETERSLSNTKPSDVPCRTPNQVMFLVEHPTT</sequence>
<accession>A0A9D4LQE0</accession>
<name>A0A9D4LQE0_DREPO</name>
<dbReference type="EMBL" id="JAIWYP010000002">
    <property type="protein sequence ID" value="KAH3863092.1"/>
    <property type="molecule type" value="Genomic_DNA"/>
</dbReference>
<evidence type="ECO:0000313" key="2">
    <source>
        <dbReference type="Proteomes" id="UP000828390"/>
    </source>
</evidence>
<dbReference type="Proteomes" id="UP000828390">
    <property type="component" value="Unassembled WGS sequence"/>
</dbReference>
<evidence type="ECO:0000313" key="1">
    <source>
        <dbReference type="EMBL" id="KAH3863092.1"/>
    </source>
</evidence>
<keyword evidence="2" id="KW-1185">Reference proteome</keyword>
<organism evidence="1 2">
    <name type="scientific">Dreissena polymorpha</name>
    <name type="common">Zebra mussel</name>
    <name type="synonym">Mytilus polymorpha</name>
    <dbReference type="NCBI Taxonomy" id="45954"/>
    <lineage>
        <taxon>Eukaryota</taxon>
        <taxon>Metazoa</taxon>
        <taxon>Spiralia</taxon>
        <taxon>Lophotrochozoa</taxon>
        <taxon>Mollusca</taxon>
        <taxon>Bivalvia</taxon>
        <taxon>Autobranchia</taxon>
        <taxon>Heteroconchia</taxon>
        <taxon>Euheterodonta</taxon>
        <taxon>Imparidentia</taxon>
        <taxon>Neoheterodontei</taxon>
        <taxon>Myida</taxon>
        <taxon>Dreissenoidea</taxon>
        <taxon>Dreissenidae</taxon>
        <taxon>Dreissena</taxon>
    </lineage>
</organism>
<reference evidence="1" key="1">
    <citation type="journal article" date="2019" name="bioRxiv">
        <title>The Genome of the Zebra Mussel, Dreissena polymorpha: A Resource for Invasive Species Research.</title>
        <authorList>
            <person name="McCartney M.A."/>
            <person name="Auch B."/>
            <person name="Kono T."/>
            <person name="Mallez S."/>
            <person name="Zhang Y."/>
            <person name="Obille A."/>
            <person name="Becker A."/>
            <person name="Abrahante J.E."/>
            <person name="Garbe J."/>
            <person name="Badalamenti J.P."/>
            <person name="Herman A."/>
            <person name="Mangelson H."/>
            <person name="Liachko I."/>
            <person name="Sullivan S."/>
            <person name="Sone E.D."/>
            <person name="Koren S."/>
            <person name="Silverstein K.A.T."/>
            <person name="Beckman K.B."/>
            <person name="Gohl D.M."/>
        </authorList>
    </citation>
    <scope>NUCLEOTIDE SEQUENCE</scope>
    <source>
        <strain evidence="1">Duluth1</strain>
        <tissue evidence="1">Whole animal</tissue>
    </source>
</reference>
<reference evidence="1" key="2">
    <citation type="submission" date="2020-11" db="EMBL/GenBank/DDBJ databases">
        <authorList>
            <person name="McCartney M.A."/>
            <person name="Auch B."/>
            <person name="Kono T."/>
            <person name="Mallez S."/>
            <person name="Becker A."/>
            <person name="Gohl D.M."/>
            <person name="Silverstein K.A.T."/>
            <person name="Koren S."/>
            <person name="Bechman K.B."/>
            <person name="Herman A."/>
            <person name="Abrahante J.E."/>
            <person name="Garbe J."/>
        </authorList>
    </citation>
    <scope>NUCLEOTIDE SEQUENCE</scope>
    <source>
        <strain evidence="1">Duluth1</strain>
        <tissue evidence="1">Whole animal</tissue>
    </source>
</reference>
<proteinExistence type="predicted"/>
<gene>
    <name evidence="1" type="ORF">DPMN_026070</name>
</gene>
<comment type="caution">
    <text evidence="1">The sequence shown here is derived from an EMBL/GenBank/DDBJ whole genome shotgun (WGS) entry which is preliminary data.</text>
</comment>
<protein>
    <submittedName>
        <fullName evidence="1">Uncharacterized protein</fullName>
    </submittedName>
</protein>
<dbReference type="AlphaFoldDB" id="A0A9D4LQE0"/>